<dbReference type="AlphaFoldDB" id="A0A3M2MC18"/>
<name>A0A3M2MC18_9ACTN</name>
<evidence type="ECO:0008006" key="4">
    <source>
        <dbReference type="Google" id="ProtNLM"/>
    </source>
</evidence>
<dbReference type="PROSITE" id="PS51257">
    <property type="entry name" value="PROKAR_LIPOPROTEIN"/>
    <property type="match status" value="1"/>
</dbReference>
<reference evidence="2 3" key="1">
    <citation type="submission" date="2018-10" db="EMBL/GenBank/DDBJ databases">
        <title>Isolation from soil.</title>
        <authorList>
            <person name="Hu J."/>
        </authorList>
    </citation>
    <scope>NUCLEOTIDE SEQUENCE [LARGE SCALE GENOMIC DNA]</scope>
    <source>
        <strain evidence="2 3">NEAU-Ht49</strain>
    </source>
</reference>
<organism evidence="2 3">
    <name type="scientific">Actinomadura harenae</name>
    <dbReference type="NCBI Taxonomy" id="2483351"/>
    <lineage>
        <taxon>Bacteria</taxon>
        <taxon>Bacillati</taxon>
        <taxon>Actinomycetota</taxon>
        <taxon>Actinomycetes</taxon>
        <taxon>Streptosporangiales</taxon>
        <taxon>Thermomonosporaceae</taxon>
        <taxon>Actinomadura</taxon>
    </lineage>
</organism>
<evidence type="ECO:0000313" key="2">
    <source>
        <dbReference type="EMBL" id="RMI46175.1"/>
    </source>
</evidence>
<evidence type="ECO:0000313" key="3">
    <source>
        <dbReference type="Proteomes" id="UP000282674"/>
    </source>
</evidence>
<comment type="caution">
    <text evidence="2">The sequence shown here is derived from an EMBL/GenBank/DDBJ whole genome shotgun (WGS) entry which is preliminary data.</text>
</comment>
<protein>
    <recommendedName>
        <fullName evidence="4">Secreted protein</fullName>
    </recommendedName>
</protein>
<dbReference type="EMBL" id="RFFG01000010">
    <property type="protein sequence ID" value="RMI46175.1"/>
    <property type="molecule type" value="Genomic_DNA"/>
</dbReference>
<sequence>MKLRLAAAAAMVTVTAGAGLITALPASANSGGGCGPTHEVDGMLVQVCISSSGTSLQASVYTREDGHNSVDMTLTVVNTDTGQTVGNAGKQGRIVDTHQGSLVGPWAGVPVGHYSAHATFRSPTYFDAGWSPTLYIG</sequence>
<keyword evidence="1" id="KW-0732">Signal</keyword>
<keyword evidence="3" id="KW-1185">Reference proteome</keyword>
<accession>A0A3M2MC18</accession>
<evidence type="ECO:0000256" key="1">
    <source>
        <dbReference type="SAM" id="SignalP"/>
    </source>
</evidence>
<proteinExistence type="predicted"/>
<dbReference type="Proteomes" id="UP000282674">
    <property type="component" value="Unassembled WGS sequence"/>
</dbReference>
<feature type="chain" id="PRO_5038764809" description="Secreted protein" evidence="1">
    <location>
        <begin position="19"/>
        <end position="137"/>
    </location>
</feature>
<gene>
    <name evidence="2" type="ORF">EBO15_08150</name>
</gene>
<feature type="signal peptide" evidence="1">
    <location>
        <begin position="1"/>
        <end position="18"/>
    </location>
</feature>
<dbReference type="RefSeq" id="WP_122193696.1">
    <property type="nucleotide sequence ID" value="NZ_JBHSKC010000013.1"/>
</dbReference>